<dbReference type="Proteomes" id="UP001270362">
    <property type="component" value="Unassembled WGS sequence"/>
</dbReference>
<dbReference type="InterPro" id="IPR053185">
    <property type="entry name" value="SET_domain_protein"/>
</dbReference>
<proteinExistence type="predicted"/>
<keyword evidence="4" id="KW-1185">Reference proteome</keyword>
<dbReference type="InterPro" id="IPR001214">
    <property type="entry name" value="SET_dom"/>
</dbReference>
<evidence type="ECO:0000259" key="2">
    <source>
        <dbReference type="PROSITE" id="PS50280"/>
    </source>
</evidence>
<dbReference type="Gene3D" id="2.170.270.10">
    <property type="entry name" value="SET domain"/>
    <property type="match status" value="1"/>
</dbReference>
<name>A0AAE0XA09_9PEZI</name>
<keyword evidence="1" id="KW-0732">Signal</keyword>
<evidence type="ECO:0000313" key="3">
    <source>
        <dbReference type="EMBL" id="KAK3688840.1"/>
    </source>
</evidence>
<feature type="signal peptide" evidence="1">
    <location>
        <begin position="1"/>
        <end position="16"/>
    </location>
</feature>
<feature type="domain" description="SET" evidence="2">
    <location>
        <begin position="121"/>
        <end position="272"/>
    </location>
</feature>
<dbReference type="CDD" id="cd20071">
    <property type="entry name" value="SET_SMYD"/>
    <property type="match status" value="1"/>
</dbReference>
<evidence type="ECO:0000313" key="4">
    <source>
        <dbReference type="Proteomes" id="UP001270362"/>
    </source>
</evidence>
<comment type="caution">
    <text evidence="3">The sequence shown here is derived from an EMBL/GenBank/DDBJ whole genome shotgun (WGS) entry which is preliminary data.</text>
</comment>
<dbReference type="PROSITE" id="PS50280">
    <property type="entry name" value="SET"/>
    <property type="match status" value="1"/>
</dbReference>
<reference evidence="3" key="2">
    <citation type="submission" date="2023-06" db="EMBL/GenBank/DDBJ databases">
        <authorList>
            <consortium name="Lawrence Berkeley National Laboratory"/>
            <person name="Haridas S."/>
            <person name="Hensen N."/>
            <person name="Bonometti L."/>
            <person name="Westerberg I."/>
            <person name="Brannstrom I.O."/>
            <person name="Guillou S."/>
            <person name="Cros-Aarteil S."/>
            <person name="Calhoun S."/>
            <person name="Kuo A."/>
            <person name="Mondo S."/>
            <person name="Pangilinan J."/>
            <person name="Riley R."/>
            <person name="Labutti K."/>
            <person name="Andreopoulos B."/>
            <person name="Lipzen A."/>
            <person name="Chen C."/>
            <person name="Yanf M."/>
            <person name="Daum C."/>
            <person name="Ng V."/>
            <person name="Clum A."/>
            <person name="Steindorff A."/>
            <person name="Ohm R."/>
            <person name="Martin F."/>
            <person name="Silar P."/>
            <person name="Natvig D."/>
            <person name="Lalanne C."/>
            <person name="Gautier V."/>
            <person name="Ament-Velasquez S.L."/>
            <person name="Kruys A."/>
            <person name="Hutchinson M.I."/>
            <person name="Powell A.J."/>
            <person name="Barry K."/>
            <person name="Miller A.N."/>
            <person name="Grigoriev I.V."/>
            <person name="Debuchy R."/>
            <person name="Gladieux P."/>
            <person name="Thoren M.H."/>
            <person name="Johannesson H."/>
        </authorList>
    </citation>
    <scope>NUCLEOTIDE SEQUENCE</scope>
    <source>
        <strain evidence="3">CBS 314.62</strain>
    </source>
</reference>
<dbReference type="Pfam" id="PF00856">
    <property type="entry name" value="SET"/>
    <property type="match status" value="1"/>
</dbReference>
<organism evidence="3 4">
    <name type="scientific">Podospora appendiculata</name>
    <dbReference type="NCBI Taxonomy" id="314037"/>
    <lineage>
        <taxon>Eukaryota</taxon>
        <taxon>Fungi</taxon>
        <taxon>Dikarya</taxon>
        <taxon>Ascomycota</taxon>
        <taxon>Pezizomycotina</taxon>
        <taxon>Sordariomycetes</taxon>
        <taxon>Sordariomycetidae</taxon>
        <taxon>Sordariales</taxon>
        <taxon>Podosporaceae</taxon>
        <taxon>Podospora</taxon>
    </lineage>
</organism>
<evidence type="ECO:0000256" key="1">
    <source>
        <dbReference type="SAM" id="SignalP"/>
    </source>
</evidence>
<feature type="chain" id="PRO_5042069271" description="SET domain-containing protein" evidence="1">
    <location>
        <begin position="17"/>
        <end position="415"/>
    </location>
</feature>
<reference evidence="3" key="1">
    <citation type="journal article" date="2023" name="Mol. Phylogenet. Evol.">
        <title>Genome-scale phylogeny and comparative genomics of the fungal order Sordariales.</title>
        <authorList>
            <person name="Hensen N."/>
            <person name="Bonometti L."/>
            <person name="Westerberg I."/>
            <person name="Brannstrom I.O."/>
            <person name="Guillou S."/>
            <person name="Cros-Aarteil S."/>
            <person name="Calhoun S."/>
            <person name="Haridas S."/>
            <person name="Kuo A."/>
            <person name="Mondo S."/>
            <person name="Pangilinan J."/>
            <person name="Riley R."/>
            <person name="LaButti K."/>
            <person name="Andreopoulos B."/>
            <person name="Lipzen A."/>
            <person name="Chen C."/>
            <person name="Yan M."/>
            <person name="Daum C."/>
            <person name="Ng V."/>
            <person name="Clum A."/>
            <person name="Steindorff A."/>
            <person name="Ohm R.A."/>
            <person name="Martin F."/>
            <person name="Silar P."/>
            <person name="Natvig D.O."/>
            <person name="Lalanne C."/>
            <person name="Gautier V."/>
            <person name="Ament-Velasquez S.L."/>
            <person name="Kruys A."/>
            <person name="Hutchinson M.I."/>
            <person name="Powell A.J."/>
            <person name="Barry K."/>
            <person name="Miller A.N."/>
            <person name="Grigoriev I.V."/>
            <person name="Debuchy R."/>
            <person name="Gladieux P."/>
            <person name="Hiltunen Thoren M."/>
            <person name="Johannesson H."/>
        </authorList>
    </citation>
    <scope>NUCLEOTIDE SEQUENCE</scope>
    <source>
        <strain evidence="3">CBS 314.62</strain>
    </source>
</reference>
<dbReference type="SUPFAM" id="SSF82199">
    <property type="entry name" value="SET domain"/>
    <property type="match status" value="1"/>
</dbReference>
<sequence>MHLLLLSLALCAGAIQVPLGLQSPGACLWRPPPPQLSCGLTELDEPRISLTVTEKPKIQRRPVSRWQGPHGCVGEFCLFVNPGFANGRGIVAITTKQTIENLKANLKEKSSTAAPANPATPSFTVTSIKNKGLGLVANTTLHRGDTIMTQTPAILVHRNFLERLPPTKQHALLDDAIARLPAPLRASFLAQMGHVEAGHKITAILATNTFQMNLGGPDGHHYGNFPEVSRFNHDCRPNAAFHIAADRDSSLTHTTTAVRAIQPGEELTISYLGALEPRAARQLRAHHAWGFDCACAQCRLPSAAAAASDARLGEIADIETELADVRSERVTPAMLRRLAGLYEVERLEGSVASAYTLIALNSNMLGEEEMAREFAARAVEALVIENGSGSGDEDAMRALAERPREHFTWRRRVVG</sequence>
<dbReference type="AlphaFoldDB" id="A0AAE0XA09"/>
<gene>
    <name evidence="3" type="ORF">B0T22DRAFT_426812</name>
</gene>
<dbReference type="InterPro" id="IPR046341">
    <property type="entry name" value="SET_dom_sf"/>
</dbReference>
<dbReference type="SMART" id="SM00317">
    <property type="entry name" value="SET"/>
    <property type="match status" value="1"/>
</dbReference>
<dbReference type="EMBL" id="JAULSO010000002">
    <property type="protein sequence ID" value="KAK3688840.1"/>
    <property type="molecule type" value="Genomic_DNA"/>
</dbReference>
<accession>A0AAE0XA09</accession>
<dbReference type="PANTHER" id="PTHR47332:SF6">
    <property type="entry name" value="SET DOMAIN-CONTAINING PROTEIN"/>
    <property type="match status" value="1"/>
</dbReference>
<dbReference type="PANTHER" id="PTHR47332">
    <property type="entry name" value="SET DOMAIN-CONTAINING PROTEIN 5"/>
    <property type="match status" value="1"/>
</dbReference>
<protein>
    <recommendedName>
        <fullName evidence="2">SET domain-containing protein</fullName>
    </recommendedName>
</protein>